<dbReference type="RefSeq" id="WP_380114356.1">
    <property type="nucleotide sequence ID" value="NZ_JBHSIU010000011.1"/>
</dbReference>
<sequence>MNDEALGEALQSLWRTGDPVPDLFVRAGFEALAWRNFAGALARLVDDTAATGRELAHVRGGAARLLTFERDDVTVVLELSTDDGVLRLLGQLDPPVPADVTVEAPAGTRTTRADDRGRFQVDRLPAGRHRVAVTFDDGVRLVTEWFDA</sequence>
<reference evidence="2" key="1">
    <citation type="journal article" date="2019" name="Int. J. Syst. Evol. Microbiol.">
        <title>The Global Catalogue of Microorganisms (GCM) 10K type strain sequencing project: providing services to taxonomists for standard genome sequencing and annotation.</title>
        <authorList>
            <consortium name="The Broad Institute Genomics Platform"/>
            <consortium name="The Broad Institute Genome Sequencing Center for Infectious Disease"/>
            <person name="Wu L."/>
            <person name="Ma J."/>
        </authorList>
    </citation>
    <scope>NUCLEOTIDE SEQUENCE [LARGE SCALE GENOMIC DNA]</scope>
    <source>
        <strain evidence="2">CGMCC 4.7152</strain>
    </source>
</reference>
<keyword evidence="2" id="KW-1185">Reference proteome</keyword>
<name>A0ABV9VRA2_9ACTN</name>
<evidence type="ECO:0000313" key="1">
    <source>
        <dbReference type="EMBL" id="MFC4998101.1"/>
    </source>
</evidence>
<gene>
    <name evidence="1" type="ORF">ACFPIJ_09685</name>
</gene>
<evidence type="ECO:0000313" key="2">
    <source>
        <dbReference type="Proteomes" id="UP001595912"/>
    </source>
</evidence>
<protein>
    <submittedName>
        <fullName evidence="1">Carboxypeptidase-like regulatory domain-containing protein</fullName>
    </submittedName>
</protein>
<comment type="caution">
    <text evidence="1">The sequence shown here is derived from an EMBL/GenBank/DDBJ whole genome shotgun (WGS) entry which is preliminary data.</text>
</comment>
<proteinExistence type="predicted"/>
<organism evidence="1 2">
    <name type="scientific">Dactylosporangium cerinum</name>
    <dbReference type="NCBI Taxonomy" id="1434730"/>
    <lineage>
        <taxon>Bacteria</taxon>
        <taxon>Bacillati</taxon>
        <taxon>Actinomycetota</taxon>
        <taxon>Actinomycetes</taxon>
        <taxon>Micromonosporales</taxon>
        <taxon>Micromonosporaceae</taxon>
        <taxon>Dactylosporangium</taxon>
    </lineage>
</organism>
<dbReference type="Proteomes" id="UP001595912">
    <property type="component" value="Unassembled WGS sequence"/>
</dbReference>
<accession>A0ABV9VRA2</accession>
<dbReference type="EMBL" id="JBHSIU010000011">
    <property type="protein sequence ID" value="MFC4998101.1"/>
    <property type="molecule type" value="Genomic_DNA"/>
</dbReference>